<accession>A0ABV5UGT4</accession>
<evidence type="ECO:0000256" key="1">
    <source>
        <dbReference type="SAM" id="MobiDB-lite"/>
    </source>
</evidence>
<comment type="caution">
    <text evidence="3">The sequence shown here is derived from an EMBL/GenBank/DDBJ whole genome shotgun (WGS) entry which is preliminary data.</text>
</comment>
<evidence type="ECO:0000313" key="4">
    <source>
        <dbReference type="Proteomes" id="UP001589535"/>
    </source>
</evidence>
<organism evidence="3 4">
    <name type="scientific">Amycolatopsis plumensis</name>
    <dbReference type="NCBI Taxonomy" id="236508"/>
    <lineage>
        <taxon>Bacteria</taxon>
        <taxon>Bacillati</taxon>
        <taxon>Actinomycetota</taxon>
        <taxon>Actinomycetes</taxon>
        <taxon>Pseudonocardiales</taxon>
        <taxon>Pseudonocardiaceae</taxon>
        <taxon>Amycolatopsis</taxon>
    </lineage>
</organism>
<feature type="chain" id="PRO_5045455001" evidence="2">
    <location>
        <begin position="30"/>
        <end position="50"/>
    </location>
</feature>
<dbReference type="Proteomes" id="UP001589535">
    <property type="component" value="Unassembled WGS sequence"/>
</dbReference>
<reference evidence="3 4" key="1">
    <citation type="submission" date="2024-09" db="EMBL/GenBank/DDBJ databases">
        <authorList>
            <person name="Sun Q."/>
            <person name="Mori K."/>
        </authorList>
    </citation>
    <scope>NUCLEOTIDE SEQUENCE [LARGE SCALE GENOMIC DNA]</scope>
    <source>
        <strain evidence="3 4">JCM 13852</strain>
    </source>
</reference>
<name>A0ABV5UGT4_9PSEU</name>
<keyword evidence="4" id="KW-1185">Reference proteome</keyword>
<keyword evidence="2" id="KW-0732">Signal</keyword>
<evidence type="ECO:0000256" key="2">
    <source>
        <dbReference type="SAM" id="SignalP"/>
    </source>
</evidence>
<dbReference type="RefSeq" id="WP_378206321.1">
    <property type="nucleotide sequence ID" value="NZ_JBHMBK010000056.1"/>
</dbReference>
<evidence type="ECO:0000313" key="3">
    <source>
        <dbReference type="EMBL" id="MFB9690619.1"/>
    </source>
</evidence>
<feature type="signal peptide" evidence="2">
    <location>
        <begin position="1"/>
        <end position="29"/>
    </location>
</feature>
<feature type="region of interest" description="Disordered" evidence="1">
    <location>
        <begin position="31"/>
        <end position="50"/>
    </location>
</feature>
<sequence>MMVVCSLATLVRATLFVVVLALVAGLALAAPSGPPGSGAATTATSEAVTH</sequence>
<protein>
    <submittedName>
        <fullName evidence="3">Uncharacterized protein</fullName>
    </submittedName>
</protein>
<proteinExistence type="predicted"/>
<gene>
    <name evidence="3" type="ORF">ACFFTO_41150</name>
</gene>
<dbReference type="EMBL" id="JBHMBK010000056">
    <property type="protein sequence ID" value="MFB9690619.1"/>
    <property type="molecule type" value="Genomic_DNA"/>
</dbReference>